<protein>
    <submittedName>
        <fullName evidence="1">Plasmid mobilization relaxosome protein MobC</fullName>
    </submittedName>
</protein>
<comment type="caution">
    <text evidence="1">The sequence shown here is derived from an EMBL/GenBank/DDBJ whole genome shotgun (WGS) entry which is preliminary data.</text>
</comment>
<reference evidence="1 2" key="1">
    <citation type="submission" date="2019-07" db="EMBL/GenBank/DDBJ databases">
        <title>Hymenobacter sp. straun FUR1 Genome sequencing and assembly.</title>
        <authorList>
            <person name="Chhetri G."/>
        </authorList>
    </citation>
    <scope>NUCLEOTIDE SEQUENCE [LARGE SCALE GENOMIC DNA]</scope>
    <source>
        <strain evidence="1 2">Fur1</strain>
    </source>
</reference>
<dbReference type="RefSeq" id="WP_144853437.1">
    <property type="nucleotide sequence ID" value="NZ_VMRJ01000009.1"/>
</dbReference>
<dbReference type="Proteomes" id="UP000317624">
    <property type="component" value="Unassembled WGS sequence"/>
</dbReference>
<dbReference type="AlphaFoldDB" id="A0A558BJV4"/>
<keyword evidence="2" id="KW-1185">Reference proteome</keyword>
<dbReference type="InterPro" id="IPR053842">
    <property type="entry name" value="NikA-like"/>
</dbReference>
<dbReference type="EMBL" id="VMRJ01000009">
    <property type="protein sequence ID" value="TVT36775.1"/>
    <property type="molecule type" value="Genomic_DNA"/>
</dbReference>
<gene>
    <name evidence="1" type="primary">mobC</name>
    <name evidence="1" type="ORF">FNT36_25000</name>
</gene>
<evidence type="ECO:0000313" key="2">
    <source>
        <dbReference type="Proteomes" id="UP000317624"/>
    </source>
</evidence>
<name>A0A558BJV4_9BACT</name>
<sequence>MNEEATPEPTETNRDEVLRFRVTANEKRAIEAKSKAAGFKKTSDYLRTIGIGGEVKEAIPAELRRQLVGIGTNLNQIARRIQSSTLYATDEKSLHQLVATIRQYLV</sequence>
<accession>A0A558BJV4</accession>
<dbReference type="OrthoDB" id="884463at2"/>
<evidence type="ECO:0000313" key="1">
    <source>
        <dbReference type="EMBL" id="TVT36775.1"/>
    </source>
</evidence>
<proteinExistence type="predicted"/>
<dbReference type="Pfam" id="PF21983">
    <property type="entry name" value="NikA-like"/>
    <property type="match status" value="1"/>
</dbReference>
<organism evidence="1 2">
    <name type="scientific">Hymenobacter setariae</name>
    <dbReference type="NCBI Taxonomy" id="2594794"/>
    <lineage>
        <taxon>Bacteria</taxon>
        <taxon>Pseudomonadati</taxon>
        <taxon>Bacteroidota</taxon>
        <taxon>Cytophagia</taxon>
        <taxon>Cytophagales</taxon>
        <taxon>Hymenobacteraceae</taxon>
        <taxon>Hymenobacter</taxon>
    </lineage>
</organism>